<sequence>MDSLQPNLSATPAVLTVELDMRAVAAGARPPAPLSPNKAEKMAHAIAADLEKILGSELRQHGMIMPGALYDLTELLQPGLPFIETLLELYRGSLPQTGFVPQIVAIGSETEQFPVQALAPLRRPGSGPLLAIPLLFVGQASAIDKLQEQLESVLLEKGQAQLETENCLRQDWGLQPVNLSYVTVNDLCALLKIQLENAELGKLWQLLESALYRPNERTRVELDTGNIFFLEGNQAYSPYYTFDEWQALHPNLSDPTAGYSEWTKQQRTYFAGLGAHGIEVHPVAGTPSLAGLCENKGLDKAKRQALSNPGLLREPDHDPDNLEDASIILLTEHALNELGPVAYTALVQAADGTVLHLGNEYPLQPSGIAMIRDYWGAKRSA</sequence>
<dbReference type="AlphaFoldDB" id="A0A3E0X1H5"/>
<gene>
    <name evidence="1" type="ORF">CAL65_07170</name>
</gene>
<comment type="caution">
    <text evidence="1">The sequence shown here is derived from an EMBL/GenBank/DDBJ whole genome shotgun (WGS) entry which is preliminary data.</text>
</comment>
<evidence type="ECO:0000313" key="1">
    <source>
        <dbReference type="EMBL" id="RFA38105.1"/>
    </source>
</evidence>
<reference evidence="2" key="1">
    <citation type="submission" date="2017-05" db="EMBL/GenBank/DDBJ databases">
        <authorList>
            <person name="Sharma S."/>
            <person name="Sidhu C."/>
            <person name="Pinnaka A.K."/>
        </authorList>
    </citation>
    <scope>NUCLEOTIDE SEQUENCE [LARGE SCALE GENOMIC DNA]</scope>
    <source>
        <strain evidence="2">AK93</strain>
    </source>
</reference>
<dbReference type="Proteomes" id="UP000256763">
    <property type="component" value="Unassembled WGS sequence"/>
</dbReference>
<name>A0A3E0X1H5_9GAMM</name>
<keyword evidence="2" id="KW-1185">Reference proteome</keyword>
<organism evidence="1 2">
    <name type="scientific">Alkalilimnicola ehrlichii</name>
    <dbReference type="NCBI Taxonomy" id="351052"/>
    <lineage>
        <taxon>Bacteria</taxon>
        <taxon>Pseudomonadati</taxon>
        <taxon>Pseudomonadota</taxon>
        <taxon>Gammaproteobacteria</taxon>
        <taxon>Chromatiales</taxon>
        <taxon>Ectothiorhodospiraceae</taxon>
        <taxon>Alkalilimnicola</taxon>
    </lineage>
</organism>
<proteinExistence type="predicted"/>
<dbReference type="EMBL" id="NFZW01000005">
    <property type="protein sequence ID" value="RFA38105.1"/>
    <property type="molecule type" value="Genomic_DNA"/>
</dbReference>
<accession>A0A3E0X1H5</accession>
<evidence type="ECO:0000313" key="2">
    <source>
        <dbReference type="Proteomes" id="UP000256763"/>
    </source>
</evidence>
<protein>
    <submittedName>
        <fullName evidence="1">Uncharacterized protein</fullName>
    </submittedName>
</protein>
<dbReference type="RefSeq" id="WP_116347644.1">
    <property type="nucleotide sequence ID" value="NZ_NFZW01000005.1"/>
</dbReference>